<name>Q3LWF3_BIGNA</name>
<keyword evidence="1" id="KW-0542">Nucleomorph</keyword>
<dbReference type="EMBL" id="DQ158856">
    <property type="protein sequence ID" value="ABA27212.1"/>
    <property type="molecule type" value="Genomic_DNA"/>
</dbReference>
<reference evidence="1 2" key="1">
    <citation type="journal article" date="2006" name="Proc. Natl. Acad. Sci. U.S.A.">
        <title>Complete nucleotide sequence of the chlorarachniophyte nucleomorph: nature's smallest nucleus.</title>
        <authorList>
            <person name="Gilson P.R."/>
            <person name="Su V."/>
            <person name="Slamovits C.H."/>
            <person name="Reith M.E."/>
            <person name="Keeling P.J."/>
            <person name="McFadden G.I."/>
        </authorList>
    </citation>
    <scope>NUCLEOTIDE SEQUENCE [LARGE SCALE GENOMIC DNA]</scope>
    <source>
        <strain evidence="2">CCMP621</strain>
    </source>
</reference>
<dbReference type="Proteomes" id="UP000243425">
    <property type="component" value="Nucleomorph 1"/>
</dbReference>
<geneLocation type="nucleomorph" evidence="1"/>
<sequence length="728" mass="87923">MILNTPKKLNITNRNSIDTAYCFSLLSNYTYTKKYYLLFENKFIKSNEIELNLFIRNYSLNYFSKNSEMKNNILIFKNKLIELSKIRLISGYSDTVSSLFYYHYKIGKDSNLILLYYLKHLSLDKLSLLCFKTKFLKNSTNYFITMIIANYKQYSCRYSIGRIKNTLENISLHMLTCYKTFSKSKFFYMHLLTNLFKPHLIGKLSKKKYNRINAKFIHSSESTNLAFIVVLFKICCSFRNNIENRIYLIQKIFLVIELMSNKTNYHVGKKILKFSSFGYQTTQLLLRIFELFLLNKSNKNLKYFSNHLDYLSRIFLYKKREIYYKKYYSYLQSEKNINTFFLWTFRKEKFSTANRSKLFFDFIDYNNSNTLQKNRLYKILLLEAVDEYKSYEKSIRIKIILDFLKNINLKENFLFMFIELSLIYLQINKKNTILKIVLLISKMLKSSFRINTFDIHKNFKHQYFLRQFNLEKYFLNAKFFNIILDLLEDIYDHKKLILFYESILNSKYFTIELLFSYSNILKRSNQLDQSIKIRFIHRSKIPENRRIDFWFSFLMDMSLMTIKKQELNEYLISNILEENNKTIIEFLFIVCNSLIFNIYTKRINIKIYSILKDIPTNKKIDFHIFLYSLSNIGKKLGIIELLSLVNTYWKSKNIQIIKEKEFIKLSLLTIFIKESLGNYSHCKKLYKQLINNISEKYKCIVLSSYKNFEVSLNFFRFYTGMKNLIEIF</sequence>
<dbReference type="GeneID" id="5788456"/>
<protein>
    <submittedName>
        <fullName evidence="1">RNA polymerase subunit B</fullName>
    </submittedName>
</protein>
<organism evidence="1 2">
    <name type="scientific">Bigelowiella natans</name>
    <name type="common">Pedinomonas minutissima</name>
    <name type="synonym">Chlorarachnion sp. (strain CCMP621)</name>
    <dbReference type="NCBI Taxonomy" id="227086"/>
    <lineage>
        <taxon>Eukaryota</taxon>
        <taxon>Sar</taxon>
        <taxon>Rhizaria</taxon>
        <taxon>Cercozoa</taxon>
        <taxon>Chlorarachniophyceae</taxon>
        <taxon>Bigelowiella</taxon>
    </lineage>
</organism>
<proteinExistence type="predicted"/>
<evidence type="ECO:0000313" key="1">
    <source>
        <dbReference type="EMBL" id="ABA27212.1"/>
    </source>
</evidence>
<dbReference type="RefSeq" id="XP_001712824.1">
    <property type="nucleotide sequence ID" value="XM_001712772.1"/>
</dbReference>
<dbReference type="AlphaFoldDB" id="Q3LWF3"/>
<gene>
    <name evidence="1" type="primary">rpoB</name>
</gene>
<evidence type="ECO:0000313" key="2">
    <source>
        <dbReference type="Proteomes" id="UP000243425"/>
    </source>
</evidence>
<accession>Q3LWF3</accession>